<feature type="compositionally biased region" description="Low complexity" evidence="2">
    <location>
        <begin position="42"/>
        <end position="52"/>
    </location>
</feature>
<dbReference type="Gene3D" id="4.10.240.10">
    <property type="entry name" value="Zn(2)-C6 fungal-type DNA-binding domain"/>
    <property type="match status" value="1"/>
</dbReference>
<dbReference type="GO" id="GO:0001228">
    <property type="term" value="F:DNA-binding transcription activator activity, RNA polymerase II-specific"/>
    <property type="evidence" value="ECO:0007669"/>
    <property type="project" value="TreeGrafter"/>
</dbReference>
<dbReference type="SUPFAM" id="SSF57701">
    <property type="entry name" value="Zn2/Cys6 DNA-binding domain"/>
    <property type="match status" value="1"/>
</dbReference>
<dbReference type="PANTHER" id="PTHR47784:SF7">
    <property type="entry name" value="ZN(II)2CYS6 TRANSCRIPTION FACTOR (EUROFUNG)"/>
    <property type="match status" value="1"/>
</dbReference>
<dbReference type="AlphaFoldDB" id="A0A9P8DU81"/>
<feature type="domain" description="Zn(2)-C6 fungal-type" evidence="3">
    <location>
        <begin position="76"/>
        <end position="106"/>
    </location>
</feature>
<evidence type="ECO:0000256" key="1">
    <source>
        <dbReference type="ARBA" id="ARBA00023242"/>
    </source>
</evidence>
<dbReference type="Proteomes" id="UP000827133">
    <property type="component" value="Unassembled WGS sequence"/>
</dbReference>
<reference evidence="4" key="1">
    <citation type="journal article" date="2021" name="Mol. Plant Microbe Interact.">
        <title>Telomere to telomere genome assembly of Fusarium musae F31, causal agent of crown rot disease of banana.</title>
        <authorList>
            <person name="Degradi L."/>
            <person name="Tava V."/>
            <person name="Kunova A."/>
            <person name="Cortesi P."/>
            <person name="Saracchi M."/>
            <person name="Pasquali M."/>
        </authorList>
    </citation>
    <scope>NUCLEOTIDE SEQUENCE</scope>
    <source>
        <strain evidence="4">F31</strain>
    </source>
</reference>
<dbReference type="RefSeq" id="XP_044686675.1">
    <property type="nucleotide sequence ID" value="XM_044818973.1"/>
</dbReference>
<dbReference type="InterPro" id="IPR001138">
    <property type="entry name" value="Zn2Cys6_DnaBD"/>
</dbReference>
<proteinExistence type="predicted"/>
<evidence type="ECO:0000313" key="5">
    <source>
        <dbReference type="Proteomes" id="UP000827133"/>
    </source>
</evidence>
<accession>A0A9P8DU81</accession>
<sequence>MLSFTDQPDFDYAAFLQADDITFGEGAQTQQQVPSDSSDKATPPSTTSGSSSELIARPSAQKQRLERRGHTKSRRGCYNCKRRRIKETRPACGHCTKTGLKCEYPSMPQITHQPHHQIPLFSLQDMRFFQHFLTQCYPHHPLKQEDIWTHEIPCIAHNVRPPTN</sequence>
<dbReference type="GO" id="GO:0008270">
    <property type="term" value="F:zinc ion binding"/>
    <property type="evidence" value="ECO:0007669"/>
    <property type="project" value="InterPro"/>
</dbReference>
<feature type="region of interest" description="Disordered" evidence="2">
    <location>
        <begin position="23"/>
        <end position="76"/>
    </location>
</feature>
<organism evidence="4 5">
    <name type="scientific">Fusarium musae</name>
    <dbReference type="NCBI Taxonomy" id="1042133"/>
    <lineage>
        <taxon>Eukaryota</taxon>
        <taxon>Fungi</taxon>
        <taxon>Dikarya</taxon>
        <taxon>Ascomycota</taxon>
        <taxon>Pezizomycotina</taxon>
        <taxon>Sordariomycetes</taxon>
        <taxon>Hypocreomycetidae</taxon>
        <taxon>Hypocreales</taxon>
        <taxon>Nectriaceae</taxon>
        <taxon>Fusarium</taxon>
    </lineage>
</organism>
<keyword evidence="1" id="KW-0539">Nucleus</keyword>
<evidence type="ECO:0000259" key="3">
    <source>
        <dbReference type="Pfam" id="PF00172"/>
    </source>
</evidence>
<feature type="compositionally biased region" description="Polar residues" evidence="2">
    <location>
        <begin position="27"/>
        <end position="36"/>
    </location>
</feature>
<gene>
    <name evidence="4" type="ORF">J7337_001230</name>
</gene>
<dbReference type="PANTHER" id="PTHR47784">
    <property type="entry name" value="STEROL UPTAKE CONTROL PROTEIN 2"/>
    <property type="match status" value="1"/>
</dbReference>
<dbReference type="Pfam" id="PF00172">
    <property type="entry name" value="Zn_clus"/>
    <property type="match status" value="1"/>
</dbReference>
<evidence type="ECO:0000256" key="2">
    <source>
        <dbReference type="SAM" id="MobiDB-lite"/>
    </source>
</evidence>
<dbReference type="KEGG" id="fmu:J7337_001230"/>
<protein>
    <recommendedName>
        <fullName evidence="3">Zn(2)-C6 fungal-type domain-containing protein</fullName>
    </recommendedName>
</protein>
<dbReference type="InterPro" id="IPR036864">
    <property type="entry name" value="Zn2-C6_fun-type_DNA-bd_sf"/>
</dbReference>
<dbReference type="EMBL" id="JAHBCI010000001">
    <property type="protein sequence ID" value="KAG9507676.1"/>
    <property type="molecule type" value="Genomic_DNA"/>
</dbReference>
<dbReference type="InterPro" id="IPR053157">
    <property type="entry name" value="Sterol_Uptake_Regulator"/>
</dbReference>
<keyword evidence="5" id="KW-1185">Reference proteome</keyword>
<evidence type="ECO:0000313" key="4">
    <source>
        <dbReference type="EMBL" id="KAG9507676.1"/>
    </source>
</evidence>
<comment type="caution">
    <text evidence="4">The sequence shown here is derived from an EMBL/GenBank/DDBJ whole genome shotgun (WGS) entry which is preliminary data.</text>
</comment>
<dbReference type="GeneID" id="68309087"/>
<dbReference type="CDD" id="cd00067">
    <property type="entry name" value="GAL4"/>
    <property type="match status" value="1"/>
</dbReference>
<name>A0A9P8DU81_9HYPO</name>